<dbReference type="Gene3D" id="3.20.20.100">
    <property type="entry name" value="NADP-dependent oxidoreductase domain"/>
    <property type="match status" value="1"/>
</dbReference>
<protein>
    <submittedName>
        <fullName evidence="2">Aldo/keto reductase</fullName>
    </submittedName>
</protein>
<evidence type="ECO:0000259" key="1">
    <source>
        <dbReference type="Pfam" id="PF00248"/>
    </source>
</evidence>
<organism evidence="2 3">
    <name type="scientific">Meira miltonrushii</name>
    <dbReference type="NCBI Taxonomy" id="1280837"/>
    <lineage>
        <taxon>Eukaryota</taxon>
        <taxon>Fungi</taxon>
        <taxon>Dikarya</taxon>
        <taxon>Basidiomycota</taxon>
        <taxon>Ustilaginomycotina</taxon>
        <taxon>Exobasidiomycetes</taxon>
        <taxon>Exobasidiales</taxon>
        <taxon>Brachybasidiaceae</taxon>
        <taxon>Meira</taxon>
    </lineage>
</organism>
<dbReference type="PRINTS" id="PR00069">
    <property type="entry name" value="ALDKETRDTASE"/>
</dbReference>
<dbReference type="InParanoid" id="A0A316V8W9"/>
<dbReference type="RefSeq" id="XP_025354351.1">
    <property type="nucleotide sequence ID" value="XM_025499189.1"/>
</dbReference>
<name>A0A316V8W9_9BASI</name>
<dbReference type="InterPro" id="IPR020471">
    <property type="entry name" value="AKR"/>
</dbReference>
<dbReference type="InterPro" id="IPR023210">
    <property type="entry name" value="NADP_OxRdtase_dom"/>
</dbReference>
<dbReference type="PANTHER" id="PTHR11732">
    <property type="entry name" value="ALDO/KETO REDUCTASE"/>
    <property type="match status" value="1"/>
</dbReference>
<dbReference type="GeneID" id="37020970"/>
<feature type="domain" description="NADP-dependent oxidoreductase" evidence="1">
    <location>
        <begin position="141"/>
        <end position="208"/>
    </location>
</feature>
<dbReference type="InterPro" id="IPR036812">
    <property type="entry name" value="NAD(P)_OxRdtase_dom_sf"/>
</dbReference>
<proteinExistence type="predicted"/>
<dbReference type="AlphaFoldDB" id="A0A316V8W9"/>
<dbReference type="SUPFAM" id="SSF51430">
    <property type="entry name" value="NAD(P)-linked oxidoreductase"/>
    <property type="match status" value="1"/>
</dbReference>
<evidence type="ECO:0000313" key="3">
    <source>
        <dbReference type="Proteomes" id="UP000245771"/>
    </source>
</evidence>
<dbReference type="OrthoDB" id="5357513at2759"/>
<keyword evidence="3" id="KW-1185">Reference proteome</keyword>
<reference evidence="2 3" key="1">
    <citation type="journal article" date="2018" name="Mol. Biol. Evol.">
        <title>Broad Genomic Sampling Reveals a Smut Pathogenic Ancestry of the Fungal Clade Ustilaginomycotina.</title>
        <authorList>
            <person name="Kijpornyongpan T."/>
            <person name="Mondo S.J."/>
            <person name="Barry K."/>
            <person name="Sandor L."/>
            <person name="Lee J."/>
            <person name="Lipzen A."/>
            <person name="Pangilinan J."/>
            <person name="LaButti K."/>
            <person name="Hainaut M."/>
            <person name="Henrissat B."/>
            <person name="Grigoriev I.V."/>
            <person name="Spatafora J.W."/>
            <person name="Aime M.C."/>
        </authorList>
    </citation>
    <scope>NUCLEOTIDE SEQUENCE [LARGE SCALE GENOMIC DNA]</scope>
    <source>
        <strain evidence="2 3">MCA 3882</strain>
    </source>
</reference>
<dbReference type="EMBL" id="KZ819604">
    <property type="protein sequence ID" value="PWN34049.1"/>
    <property type="molecule type" value="Genomic_DNA"/>
</dbReference>
<evidence type="ECO:0000313" key="2">
    <source>
        <dbReference type="EMBL" id="PWN34049.1"/>
    </source>
</evidence>
<dbReference type="STRING" id="1280837.A0A316V8W9"/>
<accession>A0A316V8W9</accession>
<dbReference type="Proteomes" id="UP000245771">
    <property type="component" value="Unassembled WGS sequence"/>
</dbReference>
<dbReference type="GO" id="GO:0016491">
    <property type="term" value="F:oxidoreductase activity"/>
    <property type="evidence" value="ECO:0007669"/>
    <property type="project" value="InterPro"/>
</dbReference>
<dbReference type="Pfam" id="PF00248">
    <property type="entry name" value="Aldo_ket_red"/>
    <property type="match status" value="1"/>
</dbReference>
<sequence length="336" mass="37401">MSSSSAAAAVSASQVKRIPSLLYGTAWKGEVTSSLVLQAFANGFRGVDVSGQRKHYREDLVGEAITIAEKDLGIKREDLWIQSKFTPLSGQDRSGPIPYDVSARPKEAVRQSFESSLKNLHQGPQWNFAKEETKGKRNAWLDSYLLHSPLNTLEETLEAWHAMEELVLEGKVRMIGYSNVYDARILEAVRRSAKRIGPRILQNRWHHTSGHDVSLLSSLSTALSPNDFDNDKVGTKAKNDEDEAGIIYQPFWTLTGNPRLLSSDAVKQAATRLQWTEAQVVYRFVKQGFGIPGLHCVVLSGTTDENHMREAAFAIAGEDELNAKEVESIRMVIYGE</sequence>
<gene>
    <name evidence="2" type="ORF">FA14DRAFT_161605</name>
</gene>